<evidence type="ECO:0000313" key="2">
    <source>
        <dbReference type="EMBL" id="KAL1278632.1"/>
    </source>
</evidence>
<dbReference type="Proteomes" id="UP001558613">
    <property type="component" value="Unassembled WGS sequence"/>
</dbReference>
<name>A0ABR3NP16_9TELE</name>
<dbReference type="EMBL" id="JAYMGO010000003">
    <property type="protein sequence ID" value="KAL1278632.1"/>
    <property type="molecule type" value="Genomic_DNA"/>
</dbReference>
<gene>
    <name evidence="2" type="ORF">QQF64_025305</name>
</gene>
<organism evidence="2 3">
    <name type="scientific">Cirrhinus molitorella</name>
    <name type="common">mud carp</name>
    <dbReference type="NCBI Taxonomy" id="172907"/>
    <lineage>
        <taxon>Eukaryota</taxon>
        <taxon>Metazoa</taxon>
        <taxon>Chordata</taxon>
        <taxon>Craniata</taxon>
        <taxon>Vertebrata</taxon>
        <taxon>Euteleostomi</taxon>
        <taxon>Actinopterygii</taxon>
        <taxon>Neopterygii</taxon>
        <taxon>Teleostei</taxon>
        <taxon>Ostariophysi</taxon>
        <taxon>Cypriniformes</taxon>
        <taxon>Cyprinidae</taxon>
        <taxon>Labeoninae</taxon>
        <taxon>Labeonini</taxon>
        <taxon>Cirrhinus</taxon>
    </lineage>
</organism>
<evidence type="ECO:0000256" key="1">
    <source>
        <dbReference type="SAM" id="MobiDB-lite"/>
    </source>
</evidence>
<accession>A0ABR3NP16</accession>
<reference evidence="2 3" key="1">
    <citation type="submission" date="2023-09" db="EMBL/GenBank/DDBJ databases">
        <authorList>
            <person name="Wang M."/>
        </authorList>
    </citation>
    <scope>NUCLEOTIDE SEQUENCE [LARGE SCALE GENOMIC DNA]</scope>
    <source>
        <strain evidence="2">GT-2023</strain>
        <tissue evidence="2">Liver</tissue>
    </source>
</reference>
<keyword evidence="3" id="KW-1185">Reference proteome</keyword>
<sequence length="286" mass="31741">MGGSYPETCQLASIISCMPSYLTDVSCHSLMEARGPTIAHHGLLLLALCYRGSQGHFGFIVIHLSCSCVLICELCERTVSVCVSQTQESPAVISRECLTQADMGQSCSGMAGPCPECRESCRDNCLCVCHQDEPCVDRCCNLCCQFCLDGCCLICSDDCRYTLCFTCTRIADSCAAVLTTEQPRSTEKPREGSNLEEGQVKRGQELQKRSGTEEERKIKERKEDSKRLKALDKGLRLAMEEDYKRPPPSYDERGCHVWHVYSNVCLTQSPVDHLFQISHPVVAISN</sequence>
<evidence type="ECO:0000313" key="3">
    <source>
        <dbReference type="Proteomes" id="UP001558613"/>
    </source>
</evidence>
<feature type="region of interest" description="Disordered" evidence="1">
    <location>
        <begin position="185"/>
        <end position="224"/>
    </location>
</feature>
<proteinExistence type="predicted"/>
<protein>
    <submittedName>
        <fullName evidence="2">Uncharacterized protein</fullName>
    </submittedName>
</protein>
<comment type="caution">
    <text evidence="2">The sequence shown here is derived from an EMBL/GenBank/DDBJ whole genome shotgun (WGS) entry which is preliminary data.</text>
</comment>